<dbReference type="Pfam" id="PF02897">
    <property type="entry name" value="Peptidase_S9_N"/>
    <property type="match status" value="1"/>
</dbReference>
<evidence type="ECO:0000313" key="8">
    <source>
        <dbReference type="Proteomes" id="UP001172778"/>
    </source>
</evidence>
<comment type="caution">
    <text evidence="7">The sequence shown here is derived from an EMBL/GenBank/DDBJ whole genome shotgun (WGS) entry which is preliminary data.</text>
</comment>
<dbReference type="SUPFAM" id="SSF50993">
    <property type="entry name" value="Peptidase/esterase 'gauge' domain"/>
    <property type="match status" value="1"/>
</dbReference>
<evidence type="ECO:0000259" key="5">
    <source>
        <dbReference type="Pfam" id="PF00326"/>
    </source>
</evidence>
<keyword evidence="2" id="KW-0378">Hydrolase</keyword>
<keyword evidence="8" id="KW-1185">Reference proteome</keyword>
<organism evidence="7 8">
    <name type="scientific">Parachitinimonas caeni</name>
    <dbReference type="NCBI Taxonomy" id="3031301"/>
    <lineage>
        <taxon>Bacteria</taxon>
        <taxon>Pseudomonadati</taxon>
        <taxon>Pseudomonadota</taxon>
        <taxon>Betaproteobacteria</taxon>
        <taxon>Neisseriales</taxon>
        <taxon>Chitinibacteraceae</taxon>
        <taxon>Parachitinimonas</taxon>
    </lineage>
</organism>
<keyword evidence="4" id="KW-0732">Signal</keyword>
<evidence type="ECO:0000256" key="1">
    <source>
        <dbReference type="ARBA" id="ARBA00022670"/>
    </source>
</evidence>
<dbReference type="PRINTS" id="PR00862">
    <property type="entry name" value="PROLIGOPTASE"/>
</dbReference>
<keyword evidence="1" id="KW-0645">Protease</keyword>
<dbReference type="SUPFAM" id="SSF53474">
    <property type="entry name" value="alpha/beta-Hydrolases"/>
    <property type="match status" value="1"/>
</dbReference>
<gene>
    <name evidence="7" type="ORF">PZA18_02175</name>
</gene>
<dbReference type="Proteomes" id="UP001172778">
    <property type="component" value="Unassembled WGS sequence"/>
</dbReference>
<feature type="domain" description="Peptidase S9A N-terminal" evidence="6">
    <location>
        <begin position="22"/>
        <end position="420"/>
    </location>
</feature>
<dbReference type="InterPro" id="IPR023302">
    <property type="entry name" value="Pept_S9A_N"/>
</dbReference>
<dbReference type="RefSeq" id="WP_284099139.1">
    <property type="nucleotide sequence ID" value="NZ_JARRAF010000002.1"/>
</dbReference>
<dbReference type="PANTHER" id="PTHR42881">
    <property type="entry name" value="PROLYL ENDOPEPTIDASE"/>
    <property type="match status" value="1"/>
</dbReference>
<dbReference type="InterPro" id="IPR002470">
    <property type="entry name" value="Peptidase_S9A"/>
</dbReference>
<reference evidence="7" key="1">
    <citation type="submission" date="2023-03" db="EMBL/GenBank/DDBJ databases">
        <title>Chitinimonas shenzhenensis gen. nov., sp. nov., a novel member of family Burkholderiaceae isolated from activated sludge collected in Shen Zhen, China.</title>
        <authorList>
            <person name="Wang X."/>
        </authorList>
    </citation>
    <scope>NUCLEOTIDE SEQUENCE</scope>
    <source>
        <strain evidence="7">DQS-5</strain>
    </source>
</reference>
<proteinExistence type="predicted"/>
<feature type="chain" id="PRO_5045998509" evidence="4">
    <location>
        <begin position="18"/>
        <end position="690"/>
    </location>
</feature>
<dbReference type="Pfam" id="PF00326">
    <property type="entry name" value="Peptidase_S9"/>
    <property type="match status" value="1"/>
</dbReference>
<feature type="domain" description="Peptidase S9 prolyl oligopeptidase catalytic" evidence="5">
    <location>
        <begin position="485"/>
        <end position="677"/>
    </location>
</feature>
<dbReference type="EMBL" id="JARRAF010000002">
    <property type="protein sequence ID" value="MDK2122852.1"/>
    <property type="molecule type" value="Genomic_DNA"/>
</dbReference>
<evidence type="ECO:0000256" key="4">
    <source>
        <dbReference type="SAM" id="SignalP"/>
    </source>
</evidence>
<dbReference type="Gene3D" id="2.130.10.120">
    <property type="entry name" value="Prolyl oligopeptidase, N-terminal domain"/>
    <property type="match status" value="1"/>
</dbReference>
<dbReference type="Gene3D" id="3.40.50.1820">
    <property type="entry name" value="alpha/beta hydrolase"/>
    <property type="match status" value="1"/>
</dbReference>
<evidence type="ECO:0000256" key="2">
    <source>
        <dbReference type="ARBA" id="ARBA00022801"/>
    </source>
</evidence>
<evidence type="ECO:0000259" key="6">
    <source>
        <dbReference type="Pfam" id="PF02897"/>
    </source>
</evidence>
<dbReference type="InterPro" id="IPR001375">
    <property type="entry name" value="Peptidase_S9_cat"/>
</dbReference>
<accession>A0ABT7DS07</accession>
<evidence type="ECO:0000313" key="7">
    <source>
        <dbReference type="EMBL" id="MDK2122852.1"/>
    </source>
</evidence>
<dbReference type="PANTHER" id="PTHR42881:SF13">
    <property type="entry name" value="PROLYL ENDOPEPTIDASE"/>
    <property type="match status" value="1"/>
</dbReference>
<name>A0ABT7DS07_9NEIS</name>
<dbReference type="InterPro" id="IPR051167">
    <property type="entry name" value="Prolyl_oligopep/macrocyclase"/>
</dbReference>
<keyword evidence="3" id="KW-0720">Serine protease</keyword>
<protein>
    <submittedName>
        <fullName evidence="7">Prolyl oligopeptidase family serine peptidase</fullName>
    </submittedName>
</protein>
<feature type="signal peptide" evidence="4">
    <location>
        <begin position="1"/>
        <end position="17"/>
    </location>
</feature>
<dbReference type="InterPro" id="IPR029058">
    <property type="entry name" value="AB_hydrolase_fold"/>
</dbReference>
<evidence type="ECO:0000256" key="3">
    <source>
        <dbReference type="ARBA" id="ARBA00022825"/>
    </source>
</evidence>
<sequence>MKNLIATAALLAGTALAAPGDDPYLWMEEIEGQKPLDWVKTHNRKTLNQLETDPAFGKLQKSLLSVYDSPARIPSVQKLGKFFYNFWQDAAHPKGVWRRTSLAEYRKDKPKWEAVLDLDALAKSEGENWVWHGFNCREPENDRCLISLSRGGSDAAVVREFDLASKSFVKDGFALPEAKSDTTWIDRDTLYIGTDFGKGSMTDSGYPRIIKRWKRGTPLTAAETVLEGQASDVSVSAAHHFSRGQHYLTLHRAVTFWESEEFLVTQGKQVKIEKPKDAQISFIGNQLILNVKSDYKAADRTYPAGSVLVIDFARYQAGERRFTALFEPTERTSLGGMTATRKHVLIEVLDNVKSRLYEWRLEKDQWWRRSVETPAFGNLEVHAVDTEASDDYLLTFSDFLTPTTLYLAQAGQDKREKLKQLPAFFDASPYEVAQYESTSKDGTRVPYFVIARKGIKLDGNNPTLLYGYGGFRVPQTPFYSATVGQAWLEKGGVYVLGNIRGGGEFGPRWHEAALKEKRQTAYNDFISIAEDLHKRGVSSPKKLGIMGGSNGGLLMGVMLTQRPDLFGAVVCQVPLLDMRRYHTLLAGASWMGEFGNPDKPEEWAYISKYSPYHNLKQDVKYPPTLFATSTKDDRVHPGHARKMAAKMLEMGQPVSYFENIEGGHGGAADNAQRALMNGVAYTYLWHQLNK</sequence>